<feature type="compositionally biased region" description="Polar residues" evidence="1">
    <location>
        <begin position="485"/>
        <end position="495"/>
    </location>
</feature>
<feature type="compositionally biased region" description="Polar residues" evidence="1">
    <location>
        <begin position="815"/>
        <end position="826"/>
    </location>
</feature>
<feature type="region of interest" description="Disordered" evidence="1">
    <location>
        <begin position="47"/>
        <end position="97"/>
    </location>
</feature>
<feature type="compositionally biased region" description="Basic residues" evidence="1">
    <location>
        <begin position="297"/>
        <end position="307"/>
    </location>
</feature>
<evidence type="ECO:0000256" key="1">
    <source>
        <dbReference type="SAM" id="MobiDB-lite"/>
    </source>
</evidence>
<feature type="region of interest" description="Disordered" evidence="1">
    <location>
        <begin position="942"/>
        <end position="1013"/>
    </location>
</feature>
<feature type="compositionally biased region" description="Low complexity" evidence="1">
    <location>
        <begin position="1128"/>
        <end position="1143"/>
    </location>
</feature>
<dbReference type="AlphaFoldDB" id="A0A9N8H3H1"/>
<feature type="compositionally biased region" description="Pro residues" evidence="1">
    <location>
        <begin position="351"/>
        <end position="360"/>
    </location>
</feature>
<feature type="compositionally biased region" description="Basic and acidic residues" evidence="1">
    <location>
        <begin position="464"/>
        <end position="479"/>
    </location>
</feature>
<feature type="compositionally biased region" description="Low complexity" evidence="1">
    <location>
        <begin position="416"/>
        <end position="440"/>
    </location>
</feature>
<feature type="compositionally biased region" description="Basic residues" evidence="1">
    <location>
        <begin position="401"/>
        <end position="415"/>
    </location>
</feature>
<feature type="region of interest" description="Disordered" evidence="1">
    <location>
        <begin position="1093"/>
        <end position="1226"/>
    </location>
</feature>
<feature type="compositionally biased region" description="Basic and acidic residues" evidence="1">
    <location>
        <begin position="692"/>
        <end position="701"/>
    </location>
</feature>
<sequence length="1250" mass="140740">MAMYIETTRDGRPQDATTLEEAAEELLNGLLCHYEPPDPRTVRKMQEAAGSKKSKHRSILRASTKLFRPKRNKRQKAKSVRWKDEQHKSQTPDIYDIGKGCQDALAECGPGNDADYNLQKETERLAELTSQRTPKPIGKRIRGKDYDDDDDEDDDDDGIISDDPSAGKGGSGAVNGGTTNPSSSLKPSSYGNSNGNSGNGNNNKSSSSTTKKEADNDPISAYRIATISPKTDDSHFMQDDVPDDVSSLFDDQGNVVMEAQAGETTKDKTEVSKYGPPPSPTPTPPTRSDPRNDPRNKPRQSRQRQERHRYERQVPSPTPGTLCGIMCDPKYINCDVGDPDGYQSYYDGYARPPPPPPPLPGKSNHYYRYDEPDNSLISASDGEESTTVDSEGPEPVTPTKRSFRERFRRKSKKNKASPPSSPTGRSDDGTSSAGGSKAGKFLQRVRGRSPGRRGRSRSKSPGRVVDESKVSDPRKDRKFPLSPMSFITGNRSFSRSPRAKAARDQMASESEANYSMASGDSSSRRTSKSPLKRRWFGSRGRKQARDQDWDYPSQGQLPYGGQIPHTPSRGRSLERQSQIGLSRSQSYDKMDPIDRAGMSDFDTVEMSASLHPSRSRSLDRQDRPQQQQQRGRTNSYERAESHIGLSRLSFDNDDMLRPSRSRSLDRQDQGLSQTRSRSLERHDPRLQPSRSRSLDRQDSRSHSSGSNGRPQYDYPRQNYDADPYFNAPGARYQRPPPPMESRRQSYPLVPASSYPYPVPSDNRHQAPPMQPAPHWSQRAQPPPPLSTRDDYVNQQQYQQHAMNQRTGSYPPPQGVYQQHPMNQRTVSYPPPQTTGVYQQHPMNQRTGSYPPPQTTGVHLIDDRASFDYTGTEPKGRVQSWWSSRQQRKTAAEPPAAIYSHQPQQQQQQPHPPLPHQQQYQPAAQRTFYSHDPQPTAHAITAVQGRDVFPPTPMQRDQYGDQYGGQKSQQYPQQMPATPALRSGIHSSTDNSTYDKQNDLMPRRDPTPRGNTRSLFDFVRSPLLQQQPVRQPSPPLNRPFNVAEEIHRVSWGQARRTEEAQDETLNQTPEHVNYADEQQHVHYADNEPELAKKPQVVEQEQPQPRIPSTLPGKKEKPIPPPPPPPPPLTQSRPHPQPQDQVPPQNERPPFPTKTNSVPEDRPPPTNANSVPEDRPVEFSDTVDENRMPPAQKKEGKGRKLLGLFGRGKRKQKQRVSSGYSDAEGTMTDEMDDSIFSDAVLRDRHDRYKTQI</sequence>
<dbReference type="EMBL" id="CAICTM010000026">
    <property type="protein sequence ID" value="CAB9497830.1"/>
    <property type="molecule type" value="Genomic_DNA"/>
</dbReference>
<accession>A0A9N8H3H1</accession>
<feature type="compositionally biased region" description="Basic and acidic residues" evidence="1">
    <location>
        <begin position="81"/>
        <end position="90"/>
    </location>
</feature>
<proteinExistence type="predicted"/>
<feature type="compositionally biased region" description="Low complexity" evidence="1">
    <location>
        <begin position="954"/>
        <end position="970"/>
    </location>
</feature>
<gene>
    <name evidence="2" type="ORF">SEMRO_26_G017730.1</name>
</gene>
<feature type="compositionally biased region" description="Basic residues" evidence="1">
    <location>
        <begin position="67"/>
        <end position="80"/>
    </location>
</feature>
<feature type="compositionally biased region" description="Polar residues" evidence="1">
    <location>
        <begin position="575"/>
        <end position="585"/>
    </location>
</feature>
<evidence type="ECO:0000313" key="2">
    <source>
        <dbReference type="EMBL" id="CAB9497830.1"/>
    </source>
</evidence>
<name>A0A9N8H3H1_9STRA</name>
<reference evidence="2" key="1">
    <citation type="submission" date="2020-06" db="EMBL/GenBank/DDBJ databases">
        <authorList>
            <consortium name="Plant Systems Biology data submission"/>
        </authorList>
    </citation>
    <scope>NUCLEOTIDE SEQUENCE</scope>
    <source>
        <strain evidence="2">D6</strain>
    </source>
</reference>
<dbReference type="Proteomes" id="UP001153069">
    <property type="component" value="Unassembled WGS sequence"/>
</dbReference>
<feature type="region of interest" description="Disordered" evidence="1">
    <location>
        <begin position="839"/>
        <end position="858"/>
    </location>
</feature>
<protein>
    <submittedName>
        <fullName evidence="2">Uncharacterized protein</fullName>
    </submittedName>
</protein>
<evidence type="ECO:0000313" key="3">
    <source>
        <dbReference type="Proteomes" id="UP001153069"/>
    </source>
</evidence>
<feature type="compositionally biased region" description="Basic and acidic residues" evidence="1">
    <location>
        <begin position="654"/>
        <end position="668"/>
    </location>
</feature>
<feature type="compositionally biased region" description="Pro residues" evidence="1">
    <location>
        <begin position="1117"/>
        <end position="1127"/>
    </location>
</feature>
<feature type="compositionally biased region" description="Basic residues" evidence="1">
    <location>
        <begin position="525"/>
        <end position="542"/>
    </location>
</feature>
<feature type="compositionally biased region" description="Acidic residues" evidence="1">
    <location>
        <begin position="146"/>
        <end position="160"/>
    </location>
</feature>
<feature type="compositionally biased region" description="Low complexity" evidence="1">
    <location>
        <begin position="745"/>
        <end position="755"/>
    </location>
</feature>
<feature type="compositionally biased region" description="Basic residues" evidence="1">
    <location>
        <begin position="443"/>
        <end position="460"/>
    </location>
</feature>
<feature type="compositionally biased region" description="Low complexity" evidence="1">
    <location>
        <begin position="188"/>
        <end position="208"/>
    </location>
</feature>
<comment type="caution">
    <text evidence="2">The sequence shown here is derived from an EMBL/GenBank/DDBJ whole genome shotgun (WGS) entry which is preliminary data.</text>
</comment>
<keyword evidence="3" id="KW-1185">Reference proteome</keyword>
<feature type="compositionally biased region" description="Low complexity" evidence="1">
    <location>
        <begin position="1093"/>
        <end position="1102"/>
    </location>
</feature>
<feature type="compositionally biased region" description="Basic and acidic residues" evidence="1">
    <location>
        <begin position="1170"/>
        <end position="1193"/>
    </location>
</feature>
<feature type="compositionally biased region" description="Pro residues" evidence="1">
    <location>
        <begin position="275"/>
        <end position="287"/>
    </location>
</feature>
<feature type="region of interest" description="Disordered" evidence="1">
    <location>
        <begin position="119"/>
        <end position="830"/>
    </location>
</feature>
<feature type="compositionally biased region" description="Polar residues" evidence="1">
    <location>
        <begin position="984"/>
        <end position="994"/>
    </location>
</feature>
<organism evidence="2 3">
    <name type="scientific">Seminavis robusta</name>
    <dbReference type="NCBI Taxonomy" id="568900"/>
    <lineage>
        <taxon>Eukaryota</taxon>
        <taxon>Sar</taxon>
        <taxon>Stramenopiles</taxon>
        <taxon>Ochrophyta</taxon>
        <taxon>Bacillariophyta</taxon>
        <taxon>Bacillariophyceae</taxon>
        <taxon>Bacillariophycidae</taxon>
        <taxon>Naviculales</taxon>
        <taxon>Naviculaceae</taxon>
        <taxon>Seminavis</taxon>
    </lineage>
</organism>
<feature type="region of interest" description="Disordered" evidence="1">
    <location>
        <begin position="866"/>
        <end position="922"/>
    </location>
</feature>
<feature type="compositionally biased region" description="Basic and acidic residues" evidence="1">
    <location>
        <begin position="995"/>
        <end position="1006"/>
    </location>
</feature>